<feature type="domain" description="NAD(P)-binding" evidence="1">
    <location>
        <begin position="27"/>
        <end position="300"/>
    </location>
</feature>
<dbReference type="InterPro" id="IPR016040">
    <property type="entry name" value="NAD(P)-bd_dom"/>
</dbReference>
<protein>
    <submittedName>
        <fullName evidence="2">CDP-glucose 4,6-dehydratase</fullName>
    </submittedName>
</protein>
<reference evidence="2 3" key="1">
    <citation type="journal article" date="2019" name="Int. J. Syst. Evol. Microbiol.">
        <title>The Global Catalogue of Microorganisms (GCM) 10K type strain sequencing project: providing services to taxonomists for standard genome sequencing and annotation.</title>
        <authorList>
            <consortium name="The Broad Institute Genomics Platform"/>
            <consortium name="The Broad Institute Genome Sequencing Center for Infectious Disease"/>
            <person name="Wu L."/>
            <person name="Ma J."/>
        </authorList>
    </citation>
    <scope>NUCLEOTIDE SEQUENCE [LARGE SCALE GENOMIC DNA]</scope>
    <source>
        <strain evidence="2 3">JCM 16083</strain>
    </source>
</reference>
<gene>
    <name evidence="2" type="primary">rfbG</name>
    <name evidence="2" type="ORF">GCM10009118_01300</name>
</gene>
<dbReference type="EMBL" id="BAAAFH010000003">
    <property type="protein sequence ID" value="GAA0873722.1"/>
    <property type="molecule type" value="Genomic_DNA"/>
</dbReference>
<evidence type="ECO:0000313" key="2">
    <source>
        <dbReference type="EMBL" id="GAA0873722.1"/>
    </source>
</evidence>
<accession>A0ABN1ML63</accession>
<sequence length="329" mass="37263">MAKWLDMLGAEVTGYALPPQNDEVHEPSYSKNYKSILGDITNFEFLRKAIEEAQPEIVFHLAAQPLVRYSYREPLETYATNVMGTANVLEAIRGCDSVRAVICVTTDKVYQNKERQEGYREEDRLGGYDPYSSSKACSEMVIETFRNCFFSTDNSEGKHKALIASARGGNVIGGGDWSQDRIIPDIIRAKINSVPLEIRNPNAVRPWQHVLDCLLGYLSLGTHLLDGKAENASAYNFGPLPNERPFTVNEIVEYAKNHWPSIPVISQPSSLHETTFLSLNCNKAVQELKWNPFLSTEEAVNWTFDWYNAFFQNECITEQQINTYQNLMG</sequence>
<dbReference type="Gene3D" id="3.40.50.720">
    <property type="entry name" value="NAD(P)-binding Rossmann-like Domain"/>
    <property type="match status" value="1"/>
</dbReference>
<evidence type="ECO:0000313" key="3">
    <source>
        <dbReference type="Proteomes" id="UP001501126"/>
    </source>
</evidence>
<dbReference type="InterPro" id="IPR013445">
    <property type="entry name" value="CDP_4_6_deHydtase"/>
</dbReference>
<organism evidence="2 3">
    <name type="scientific">Wandonia haliotis</name>
    <dbReference type="NCBI Taxonomy" id="574963"/>
    <lineage>
        <taxon>Bacteria</taxon>
        <taxon>Pseudomonadati</taxon>
        <taxon>Bacteroidota</taxon>
        <taxon>Flavobacteriia</taxon>
        <taxon>Flavobacteriales</taxon>
        <taxon>Crocinitomicaceae</taxon>
        <taxon>Wandonia</taxon>
    </lineage>
</organism>
<dbReference type="NCBIfam" id="TIGR02622">
    <property type="entry name" value="CDP_4_6_dhtase"/>
    <property type="match status" value="1"/>
</dbReference>
<evidence type="ECO:0000259" key="1">
    <source>
        <dbReference type="Pfam" id="PF16363"/>
    </source>
</evidence>
<dbReference type="Gene3D" id="3.90.25.10">
    <property type="entry name" value="UDP-galactose 4-epimerase, domain 1"/>
    <property type="match status" value="1"/>
</dbReference>
<dbReference type="Proteomes" id="UP001501126">
    <property type="component" value="Unassembled WGS sequence"/>
</dbReference>
<name>A0ABN1ML63_9FLAO</name>
<dbReference type="PANTHER" id="PTHR43000">
    <property type="entry name" value="DTDP-D-GLUCOSE 4,6-DEHYDRATASE-RELATED"/>
    <property type="match status" value="1"/>
</dbReference>
<comment type="caution">
    <text evidence="2">The sequence shown here is derived from an EMBL/GenBank/DDBJ whole genome shotgun (WGS) entry which is preliminary data.</text>
</comment>
<keyword evidence="3" id="KW-1185">Reference proteome</keyword>
<dbReference type="InterPro" id="IPR036291">
    <property type="entry name" value="NAD(P)-bd_dom_sf"/>
</dbReference>
<proteinExistence type="predicted"/>
<dbReference type="Pfam" id="PF16363">
    <property type="entry name" value="GDP_Man_Dehyd"/>
    <property type="match status" value="1"/>
</dbReference>
<dbReference type="SUPFAM" id="SSF51735">
    <property type="entry name" value="NAD(P)-binding Rossmann-fold domains"/>
    <property type="match status" value="1"/>
</dbReference>